<comment type="caution">
    <text evidence="5">The sequence shown here is derived from an EMBL/GenBank/DDBJ whole genome shotgun (WGS) entry which is preliminary data.</text>
</comment>
<keyword evidence="4" id="KW-0804">Transcription</keyword>
<evidence type="ECO:0000313" key="6">
    <source>
        <dbReference type="Proteomes" id="UP000028123"/>
    </source>
</evidence>
<reference evidence="5 6" key="1">
    <citation type="submission" date="2014-06" db="EMBL/GenBank/DDBJ databases">
        <title>Draft genome sequence of Paenibacillus sp. MSt1.</title>
        <authorList>
            <person name="Aw Y.K."/>
            <person name="Ong K.S."/>
            <person name="Gan H.M."/>
            <person name="Lee S.M."/>
        </authorList>
    </citation>
    <scope>NUCLEOTIDE SEQUENCE [LARGE SCALE GENOMIC DNA]</scope>
    <source>
        <strain evidence="5 6">MSt1</strain>
    </source>
</reference>
<comment type="similarity">
    <text evidence="1">Belongs to the BlaI transcriptional regulatory family.</text>
</comment>
<keyword evidence="6" id="KW-1185">Reference proteome</keyword>
<protein>
    <submittedName>
        <fullName evidence="5">Transcriptional regulator</fullName>
    </submittedName>
</protein>
<sequence length="137" mass="15717">MKIHSFKTNESGLNRFFGPLEAKIMHILWNGPEMAIKDVQARLAKEQAINFNTVMTVMNRLVDKGVLRKRAEGRVSLFQPTQSLEQFLETQSKELTNDLLEEFGPLVVNHMLDALEEADPALLEQLEQKIQALKKER</sequence>
<dbReference type="InterPro" id="IPR036388">
    <property type="entry name" value="WH-like_DNA-bd_sf"/>
</dbReference>
<evidence type="ECO:0000256" key="3">
    <source>
        <dbReference type="ARBA" id="ARBA00023125"/>
    </source>
</evidence>
<evidence type="ECO:0000256" key="1">
    <source>
        <dbReference type="ARBA" id="ARBA00011046"/>
    </source>
</evidence>
<evidence type="ECO:0000256" key="2">
    <source>
        <dbReference type="ARBA" id="ARBA00023015"/>
    </source>
</evidence>
<dbReference type="Pfam" id="PF03965">
    <property type="entry name" value="Penicillinase_R"/>
    <property type="match status" value="1"/>
</dbReference>
<dbReference type="InterPro" id="IPR005650">
    <property type="entry name" value="BlaI_family"/>
</dbReference>
<name>A0A081NZP5_9BACL</name>
<evidence type="ECO:0000256" key="4">
    <source>
        <dbReference type="ARBA" id="ARBA00023163"/>
    </source>
</evidence>
<dbReference type="GO" id="GO:0045892">
    <property type="term" value="P:negative regulation of DNA-templated transcription"/>
    <property type="evidence" value="ECO:0007669"/>
    <property type="project" value="InterPro"/>
</dbReference>
<keyword evidence="3" id="KW-0238">DNA-binding</keyword>
<dbReference type="eggNOG" id="COG3682">
    <property type="taxonomic scope" value="Bacteria"/>
</dbReference>
<dbReference type="PIRSF" id="PIRSF019455">
    <property type="entry name" value="CopR_AtkY"/>
    <property type="match status" value="1"/>
</dbReference>
<accession>A0A081NZP5</accession>
<organism evidence="5 6">
    <name type="scientific">Paenibacillus tyrfis</name>
    <dbReference type="NCBI Taxonomy" id="1501230"/>
    <lineage>
        <taxon>Bacteria</taxon>
        <taxon>Bacillati</taxon>
        <taxon>Bacillota</taxon>
        <taxon>Bacilli</taxon>
        <taxon>Bacillales</taxon>
        <taxon>Paenibacillaceae</taxon>
        <taxon>Paenibacillus</taxon>
    </lineage>
</organism>
<dbReference type="Gene3D" id="1.10.10.10">
    <property type="entry name" value="Winged helix-like DNA-binding domain superfamily/Winged helix DNA-binding domain"/>
    <property type="match status" value="1"/>
</dbReference>
<dbReference type="AlphaFoldDB" id="A0A081NZP5"/>
<proteinExistence type="inferred from homology"/>
<dbReference type="GO" id="GO:0003677">
    <property type="term" value="F:DNA binding"/>
    <property type="evidence" value="ECO:0007669"/>
    <property type="project" value="UniProtKB-KW"/>
</dbReference>
<dbReference type="RefSeq" id="WP_025849161.1">
    <property type="nucleotide sequence ID" value="NZ_BSDJ01000008.1"/>
</dbReference>
<dbReference type="EMBL" id="JNVM01000018">
    <property type="protein sequence ID" value="KEQ23918.1"/>
    <property type="molecule type" value="Genomic_DNA"/>
</dbReference>
<dbReference type="InterPro" id="IPR036390">
    <property type="entry name" value="WH_DNA-bd_sf"/>
</dbReference>
<gene>
    <name evidence="5" type="ORF">ET33_11565</name>
</gene>
<dbReference type="SUPFAM" id="SSF46785">
    <property type="entry name" value="Winged helix' DNA-binding domain"/>
    <property type="match status" value="1"/>
</dbReference>
<dbReference type="OrthoDB" id="122824at2"/>
<keyword evidence="2" id="KW-0805">Transcription regulation</keyword>
<evidence type="ECO:0000313" key="5">
    <source>
        <dbReference type="EMBL" id="KEQ23918.1"/>
    </source>
</evidence>
<dbReference type="Proteomes" id="UP000028123">
    <property type="component" value="Unassembled WGS sequence"/>
</dbReference>